<evidence type="ECO:0000313" key="6">
    <source>
        <dbReference type="Proteomes" id="UP001175271"/>
    </source>
</evidence>
<dbReference type="Pfam" id="PF00337">
    <property type="entry name" value="Gal-bind_lectin"/>
    <property type="match status" value="2"/>
</dbReference>
<accession>A0AA39LLD9</accession>
<dbReference type="InterPro" id="IPR013320">
    <property type="entry name" value="ConA-like_dom_sf"/>
</dbReference>
<dbReference type="InterPro" id="IPR057641">
    <property type="entry name" value="W02B3_4_N"/>
</dbReference>
<dbReference type="CDD" id="cd00070">
    <property type="entry name" value="GLECT"/>
    <property type="match status" value="2"/>
</dbReference>
<dbReference type="Gene3D" id="2.60.120.200">
    <property type="match status" value="2"/>
</dbReference>
<name>A0AA39LLD9_9BILA</name>
<keyword evidence="6" id="KW-1185">Reference proteome</keyword>
<feature type="region of interest" description="Disordered" evidence="3">
    <location>
        <begin position="308"/>
        <end position="331"/>
    </location>
</feature>
<evidence type="ECO:0000313" key="5">
    <source>
        <dbReference type="EMBL" id="KAK0401642.1"/>
    </source>
</evidence>
<dbReference type="PANTHER" id="PTHR11346">
    <property type="entry name" value="GALECTIN"/>
    <property type="match status" value="1"/>
</dbReference>
<dbReference type="EMBL" id="JAUCMV010000004">
    <property type="protein sequence ID" value="KAK0401642.1"/>
    <property type="molecule type" value="Genomic_DNA"/>
</dbReference>
<reference evidence="5" key="1">
    <citation type="submission" date="2023-06" db="EMBL/GenBank/DDBJ databases">
        <title>Genomic analysis of the entomopathogenic nematode Steinernema hermaphroditum.</title>
        <authorList>
            <person name="Schwarz E.M."/>
            <person name="Heppert J.K."/>
            <person name="Baniya A."/>
            <person name="Schwartz H.T."/>
            <person name="Tan C.-H."/>
            <person name="Antoshechkin I."/>
            <person name="Sternberg P.W."/>
            <person name="Goodrich-Blair H."/>
            <person name="Dillman A.R."/>
        </authorList>
    </citation>
    <scope>NUCLEOTIDE SEQUENCE</scope>
    <source>
        <strain evidence="5">PS9179</strain>
        <tissue evidence="5">Whole animal</tissue>
    </source>
</reference>
<dbReference type="GO" id="GO:0016936">
    <property type="term" value="F:galactoside binding"/>
    <property type="evidence" value="ECO:0007669"/>
    <property type="project" value="TreeGrafter"/>
</dbReference>
<dbReference type="PROSITE" id="PS51304">
    <property type="entry name" value="GALECTIN"/>
    <property type="match status" value="2"/>
</dbReference>
<dbReference type="GO" id="GO:0030246">
    <property type="term" value="F:carbohydrate binding"/>
    <property type="evidence" value="ECO:0007669"/>
    <property type="project" value="UniProtKB-KW"/>
</dbReference>
<comment type="caution">
    <text evidence="5">The sequence shown here is derived from an EMBL/GenBank/DDBJ whole genome shotgun (WGS) entry which is preliminary data.</text>
</comment>
<dbReference type="PANTHER" id="PTHR11346:SF174">
    <property type="entry name" value="GALAPTIN LEC-8-RELATED"/>
    <property type="match status" value="1"/>
</dbReference>
<dbReference type="InterPro" id="IPR001079">
    <property type="entry name" value="Galectin_CRD"/>
</dbReference>
<feature type="compositionally biased region" description="Polar residues" evidence="3">
    <location>
        <begin position="365"/>
        <end position="374"/>
    </location>
</feature>
<keyword evidence="2" id="KW-0677">Repeat</keyword>
<dbReference type="SMART" id="SM00276">
    <property type="entry name" value="GLECT"/>
    <property type="match status" value="2"/>
</dbReference>
<evidence type="ECO:0000256" key="1">
    <source>
        <dbReference type="ARBA" id="ARBA00022734"/>
    </source>
</evidence>
<dbReference type="SMART" id="SM00908">
    <property type="entry name" value="Gal-bind_lectin"/>
    <property type="match status" value="2"/>
</dbReference>
<evidence type="ECO:0000259" key="4">
    <source>
        <dbReference type="PROSITE" id="PS51304"/>
    </source>
</evidence>
<sequence>MIRRTRLGALLLLFFITYWAFYIHRLDNVCSNIPVDESVILIDRIVLSCLNCSVDDTLTIQFAFFSTKPPHIKNSRFHKAYNASNKDFVVIDFNGEKRAVRKFSTNIGYVRGVKVQIPSDPERFLWEWNRAKLLECKNIQMKRENTDRVIGLDFVNYMAELRDIMIWHNVTPILLGGSLLGWYRECSIIPHTTDVDFGVLREEHSQSLIYSTFLMPKVFLAYWMLGEFDDCFEISLYRKGIKIDVFYVYDEPLENRSTYCVVEVQKKEKTILGYPRIMKDNICAADLLGKLMYVPCNAEQIIEIMDHHHHHHHQQHQEDPFGQPFIKDGQNPAPYPSNGFGPFPGHQQPHIGGGIGFQPDVTGSPAYQSPTNNADGEGRQPFPTMHTHTLPVNVDLKQQIRPGETVKFNGRVHENAKRFDVNFAYNYDSYNTQNNLIILHISVRFDEKKIVFNTHSNGEWAKEERVSNPFKRGEHFDLRVRAHSDVYEITANHKDIHEFKARLPLQEIRKIHVDGDISLDQLEWGGAYHAVPYQQGFPFGSLRAGSRVYVSGSASGDFQVNLLNSRGERLFHFNPRFSEKKVVRNSEVDGQWGSEEREGKFPFHKNEGFDITIINEPYALRQRCSSTTRSSNYAGLSIEGKVELTSVRSS</sequence>
<feature type="domain" description="Galectin" evidence="4">
    <location>
        <begin position="534"/>
        <end position="650"/>
    </location>
</feature>
<dbReference type="AlphaFoldDB" id="A0AA39LLD9"/>
<organism evidence="5 6">
    <name type="scientific">Steinernema hermaphroditum</name>
    <dbReference type="NCBI Taxonomy" id="289476"/>
    <lineage>
        <taxon>Eukaryota</taxon>
        <taxon>Metazoa</taxon>
        <taxon>Ecdysozoa</taxon>
        <taxon>Nematoda</taxon>
        <taxon>Chromadorea</taxon>
        <taxon>Rhabditida</taxon>
        <taxon>Tylenchina</taxon>
        <taxon>Panagrolaimomorpha</taxon>
        <taxon>Strongyloidoidea</taxon>
        <taxon>Steinernematidae</taxon>
        <taxon>Steinernema</taxon>
    </lineage>
</organism>
<proteinExistence type="predicted"/>
<dbReference type="InterPro" id="IPR044156">
    <property type="entry name" value="Galectin-like"/>
</dbReference>
<feature type="region of interest" description="Disordered" evidence="3">
    <location>
        <begin position="360"/>
        <end position="381"/>
    </location>
</feature>
<keyword evidence="1" id="KW-0430">Lectin</keyword>
<dbReference type="FunFam" id="2.60.120.200:FF:000124">
    <property type="entry name" value="Galectin-4"/>
    <property type="match status" value="1"/>
</dbReference>
<dbReference type="Pfam" id="PF24413">
    <property type="entry name" value="W02B3_4_N"/>
    <property type="match status" value="1"/>
</dbReference>
<evidence type="ECO:0000256" key="3">
    <source>
        <dbReference type="SAM" id="MobiDB-lite"/>
    </source>
</evidence>
<feature type="domain" description="Galectin" evidence="4">
    <location>
        <begin position="392"/>
        <end position="525"/>
    </location>
</feature>
<protein>
    <recommendedName>
        <fullName evidence="4">Galectin domain-containing protein</fullName>
    </recommendedName>
</protein>
<gene>
    <name evidence="5" type="ORF">QR680_015891</name>
</gene>
<dbReference type="SUPFAM" id="SSF49899">
    <property type="entry name" value="Concanavalin A-like lectins/glucanases"/>
    <property type="match status" value="2"/>
</dbReference>
<evidence type="ECO:0000256" key="2">
    <source>
        <dbReference type="ARBA" id="ARBA00022737"/>
    </source>
</evidence>
<dbReference type="Proteomes" id="UP001175271">
    <property type="component" value="Unassembled WGS sequence"/>
</dbReference>